<dbReference type="Proteomes" id="UP000289555">
    <property type="component" value="Chromosome"/>
</dbReference>
<organism evidence="1 2">
    <name type="scientific">Vreelandella olivaria</name>
    <dbReference type="NCBI Taxonomy" id="390919"/>
    <lineage>
        <taxon>Bacteria</taxon>
        <taxon>Pseudomonadati</taxon>
        <taxon>Pseudomonadota</taxon>
        <taxon>Gammaproteobacteria</taxon>
        <taxon>Oceanospirillales</taxon>
        <taxon>Halomonadaceae</taxon>
        <taxon>Vreelandella</taxon>
    </lineage>
</organism>
<protein>
    <submittedName>
        <fullName evidence="1">Uncharacterized protein</fullName>
    </submittedName>
</protein>
<evidence type="ECO:0000313" key="1">
    <source>
        <dbReference type="EMBL" id="BBI50686.1"/>
    </source>
</evidence>
<gene>
    <name evidence="1" type="ORF">HORIV_31070</name>
</gene>
<proteinExistence type="predicted"/>
<dbReference type="EMBL" id="AP019416">
    <property type="protein sequence ID" value="BBI50686.1"/>
    <property type="molecule type" value="Genomic_DNA"/>
</dbReference>
<evidence type="ECO:0000313" key="2">
    <source>
        <dbReference type="Proteomes" id="UP000289555"/>
    </source>
</evidence>
<keyword evidence="2" id="KW-1185">Reference proteome</keyword>
<reference evidence="2" key="1">
    <citation type="journal article" date="2019" name="Microbiol. Resour. Announc.">
        <title>Complete Genome Sequence of Halomonas olivaria, a Moderately Halophilic Bacterium Isolated from Olive Processing Effluents, Obtained by Nanopore Sequencing.</title>
        <authorList>
            <person name="Nagata S."/>
            <person name="Ii K.M."/>
            <person name="Tsukimi T."/>
            <person name="Miura M.C."/>
            <person name="Galipon J."/>
            <person name="Arakawa K."/>
        </authorList>
    </citation>
    <scope>NUCLEOTIDE SEQUENCE [LARGE SCALE GENOMIC DNA]</scope>
    <source>
        <strain evidence="2">TYRC17</strain>
    </source>
</reference>
<accession>A0ABN5X1H8</accession>
<name>A0ABN5X1H8_9GAMM</name>
<sequence>MGTITRAGRGRSYANTHLILTPVGAEVLKELNKPKGLDRLIQAIRSAGPVTGQEALKYGIGELFKGAVS</sequence>